<dbReference type="InterPro" id="IPR000092">
    <property type="entry name" value="Polyprenyl_synt"/>
</dbReference>
<name>X0Z441_9ZZZZ</name>
<reference evidence="6" key="1">
    <citation type="journal article" date="2014" name="Front. Microbiol.">
        <title>High frequency of phylogenetically diverse reductive dehalogenase-homologous genes in deep subseafloor sedimentary metagenomes.</title>
        <authorList>
            <person name="Kawai M."/>
            <person name="Futagami T."/>
            <person name="Toyoda A."/>
            <person name="Takaki Y."/>
            <person name="Nishi S."/>
            <person name="Hori S."/>
            <person name="Arai W."/>
            <person name="Tsubouchi T."/>
            <person name="Morono Y."/>
            <person name="Uchiyama I."/>
            <person name="Ito T."/>
            <person name="Fujiyama A."/>
            <person name="Inagaki F."/>
            <person name="Takami H."/>
        </authorList>
    </citation>
    <scope>NUCLEOTIDE SEQUENCE</scope>
    <source>
        <strain evidence="6">Expedition CK06-06</strain>
    </source>
</reference>
<dbReference type="PROSITE" id="PS00444">
    <property type="entry name" value="POLYPRENYL_SYNTHASE_2"/>
    <property type="match status" value="1"/>
</dbReference>
<evidence type="ECO:0000256" key="5">
    <source>
        <dbReference type="ARBA" id="ARBA00022842"/>
    </source>
</evidence>
<dbReference type="InterPro" id="IPR008949">
    <property type="entry name" value="Isoprenoid_synthase_dom_sf"/>
</dbReference>
<organism evidence="6">
    <name type="scientific">marine sediment metagenome</name>
    <dbReference type="NCBI Taxonomy" id="412755"/>
    <lineage>
        <taxon>unclassified sequences</taxon>
        <taxon>metagenomes</taxon>
        <taxon>ecological metagenomes</taxon>
    </lineage>
</organism>
<evidence type="ECO:0000256" key="2">
    <source>
        <dbReference type="ARBA" id="ARBA00006706"/>
    </source>
</evidence>
<dbReference type="InterPro" id="IPR033749">
    <property type="entry name" value="Polyprenyl_synt_CS"/>
</dbReference>
<dbReference type="Gene3D" id="1.10.600.10">
    <property type="entry name" value="Farnesyl Diphosphate Synthase"/>
    <property type="match status" value="1"/>
</dbReference>
<keyword evidence="3" id="KW-0808">Transferase</keyword>
<dbReference type="EMBL" id="BART01006449">
    <property type="protein sequence ID" value="GAG63774.1"/>
    <property type="molecule type" value="Genomic_DNA"/>
</dbReference>
<sequence length="179" mass="20693">FELLSGIKDIEKLTEQDIYRIYDYKTAHYTFASPLSCGAILAGANQSQMRRLYRYGIYLGRAFQLKDDILGMFGGENKTGKPALTDLQEAKKTLLLWYAYNNSNKQNKSGIKRILSKHKVNKADLSKMRKIISASGALDYTEKEISRLSRKAQDTIKSSQMRPKYKDFLRRYCEELLRL</sequence>
<keyword evidence="4" id="KW-0479">Metal-binding</keyword>
<evidence type="ECO:0000256" key="3">
    <source>
        <dbReference type="ARBA" id="ARBA00022679"/>
    </source>
</evidence>
<dbReference type="GO" id="GO:0008299">
    <property type="term" value="P:isoprenoid biosynthetic process"/>
    <property type="evidence" value="ECO:0007669"/>
    <property type="project" value="InterPro"/>
</dbReference>
<accession>X0Z441</accession>
<feature type="non-terminal residue" evidence="6">
    <location>
        <position position="1"/>
    </location>
</feature>
<dbReference type="GO" id="GO:0046872">
    <property type="term" value="F:metal ion binding"/>
    <property type="evidence" value="ECO:0007669"/>
    <property type="project" value="UniProtKB-KW"/>
</dbReference>
<keyword evidence="5" id="KW-0460">Magnesium</keyword>
<proteinExistence type="inferred from homology"/>
<dbReference type="AlphaFoldDB" id="X0Z441"/>
<evidence type="ECO:0000256" key="1">
    <source>
        <dbReference type="ARBA" id="ARBA00001946"/>
    </source>
</evidence>
<gene>
    <name evidence="6" type="ORF">S01H4_14711</name>
</gene>
<dbReference type="PANTHER" id="PTHR12001">
    <property type="entry name" value="GERANYLGERANYL PYROPHOSPHATE SYNTHASE"/>
    <property type="match status" value="1"/>
</dbReference>
<evidence type="ECO:0000256" key="4">
    <source>
        <dbReference type="ARBA" id="ARBA00022723"/>
    </source>
</evidence>
<dbReference type="PANTHER" id="PTHR12001:SF85">
    <property type="entry name" value="SHORT CHAIN ISOPRENYL DIPHOSPHATE SYNTHASE"/>
    <property type="match status" value="1"/>
</dbReference>
<evidence type="ECO:0008006" key="7">
    <source>
        <dbReference type="Google" id="ProtNLM"/>
    </source>
</evidence>
<dbReference type="Pfam" id="PF00348">
    <property type="entry name" value="polyprenyl_synt"/>
    <property type="match status" value="1"/>
</dbReference>
<comment type="caution">
    <text evidence="6">The sequence shown here is derived from an EMBL/GenBank/DDBJ whole genome shotgun (WGS) entry which is preliminary data.</text>
</comment>
<dbReference type="GO" id="GO:0004659">
    <property type="term" value="F:prenyltransferase activity"/>
    <property type="evidence" value="ECO:0007669"/>
    <property type="project" value="InterPro"/>
</dbReference>
<dbReference type="SUPFAM" id="SSF48576">
    <property type="entry name" value="Terpenoid synthases"/>
    <property type="match status" value="1"/>
</dbReference>
<comment type="cofactor">
    <cofactor evidence="1">
        <name>Mg(2+)</name>
        <dbReference type="ChEBI" id="CHEBI:18420"/>
    </cofactor>
</comment>
<protein>
    <recommendedName>
        <fullName evidence="7">Polyprenyl synthetase</fullName>
    </recommendedName>
</protein>
<evidence type="ECO:0000313" key="6">
    <source>
        <dbReference type="EMBL" id="GAG63774.1"/>
    </source>
</evidence>
<comment type="similarity">
    <text evidence="2">Belongs to the FPP/GGPP synthase family.</text>
</comment>